<accession>A0ABD1G9P7</accession>
<name>A0ABD1G9P7_SALDI</name>
<dbReference type="Proteomes" id="UP001567538">
    <property type="component" value="Unassembled WGS sequence"/>
</dbReference>
<feature type="compositionally biased region" description="Low complexity" evidence="1">
    <location>
        <begin position="1"/>
        <end position="13"/>
    </location>
</feature>
<evidence type="ECO:0000256" key="1">
    <source>
        <dbReference type="SAM" id="MobiDB-lite"/>
    </source>
</evidence>
<feature type="compositionally biased region" description="Basic and acidic residues" evidence="1">
    <location>
        <begin position="22"/>
        <end position="34"/>
    </location>
</feature>
<evidence type="ECO:0000313" key="2">
    <source>
        <dbReference type="EMBL" id="KAL1540470.1"/>
    </source>
</evidence>
<evidence type="ECO:0000313" key="3">
    <source>
        <dbReference type="Proteomes" id="UP001567538"/>
    </source>
</evidence>
<feature type="region of interest" description="Disordered" evidence="1">
    <location>
        <begin position="1"/>
        <end position="51"/>
    </location>
</feature>
<dbReference type="AlphaFoldDB" id="A0ABD1G9P7"/>
<feature type="region of interest" description="Disordered" evidence="1">
    <location>
        <begin position="67"/>
        <end position="104"/>
    </location>
</feature>
<reference evidence="2 3" key="1">
    <citation type="submission" date="2024-06" db="EMBL/GenBank/DDBJ databases">
        <title>A chromosome level genome sequence of Diviner's sage (Salvia divinorum).</title>
        <authorList>
            <person name="Ford S.A."/>
            <person name="Ro D.-K."/>
            <person name="Ness R.W."/>
            <person name="Phillips M.A."/>
        </authorList>
    </citation>
    <scope>NUCLEOTIDE SEQUENCE [LARGE SCALE GENOMIC DNA]</scope>
    <source>
        <strain evidence="2">SAF-2024a</strain>
        <tissue evidence="2">Leaf</tissue>
    </source>
</reference>
<organism evidence="2 3">
    <name type="scientific">Salvia divinorum</name>
    <name type="common">Maria pastora</name>
    <name type="synonym">Diviner's sage</name>
    <dbReference type="NCBI Taxonomy" id="28513"/>
    <lineage>
        <taxon>Eukaryota</taxon>
        <taxon>Viridiplantae</taxon>
        <taxon>Streptophyta</taxon>
        <taxon>Embryophyta</taxon>
        <taxon>Tracheophyta</taxon>
        <taxon>Spermatophyta</taxon>
        <taxon>Magnoliopsida</taxon>
        <taxon>eudicotyledons</taxon>
        <taxon>Gunneridae</taxon>
        <taxon>Pentapetalae</taxon>
        <taxon>asterids</taxon>
        <taxon>lamiids</taxon>
        <taxon>Lamiales</taxon>
        <taxon>Lamiaceae</taxon>
        <taxon>Nepetoideae</taxon>
        <taxon>Mentheae</taxon>
        <taxon>Salviinae</taxon>
        <taxon>Salvia</taxon>
        <taxon>Salvia subgen. Calosphace</taxon>
    </lineage>
</organism>
<dbReference type="EMBL" id="JBEAFC010000009">
    <property type="protein sequence ID" value="KAL1540470.1"/>
    <property type="molecule type" value="Genomic_DNA"/>
</dbReference>
<proteinExistence type="predicted"/>
<sequence length="114" mass="12557">MNPNYFPNPNNPYDGMPMFGRDGARWPGHEDYRVETPGSTGSAHNSNTEFNPFFNTDNYRIDQIDLSCGQPSAPQPGATAKSARKKRMARKDKGSAAPLSADEVNECALKHGLR</sequence>
<gene>
    <name evidence="2" type="ORF">AAHA92_24822</name>
</gene>
<feature type="compositionally biased region" description="Polar residues" evidence="1">
    <location>
        <begin position="37"/>
        <end position="51"/>
    </location>
</feature>
<protein>
    <submittedName>
        <fullName evidence="2">Alkane hydroxylase MAH1-like</fullName>
    </submittedName>
</protein>
<keyword evidence="3" id="KW-1185">Reference proteome</keyword>
<comment type="caution">
    <text evidence="2">The sequence shown here is derived from an EMBL/GenBank/DDBJ whole genome shotgun (WGS) entry which is preliminary data.</text>
</comment>